<dbReference type="InterPro" id="IPR009594">
    <property type="entry name" value="Tscrpt_reg_HTH_AraC_N"/>
</dbReference>
<dbReference type="InterPro" id="IPR018060">
    <property type="entry name" value="HTH_AraC"/>
</dbReference>
<sequence length="298" mass="33518">MLSQLRAEVAAHFANVPVTQRDVATTIPYLSFIRICRPTDLSRGMLQPSMCLVVQGRKKVLIGKDVNDYGSGSYVLSAIDLPVSGQIVEADDAAPYYGVRIDLDPKEIAAFIIELNIPAPPKRGVRVGAYVEASGAELQEAFLRLIRLLNKPQDIAAMSRILKLEIMYRLITAQNGDVLYHTVLSHYQERGVNDAIQWIKQHYAEPMSIEKLARQVRMSVSALHHRFKATTVMSPLQYQKQTRLLEARRMLMAGGVEAATVAYQVGYESPSQFSREYRRLFGASPLQDVEYLRQHVVE</sequence>
<evidence type="ECO:0000256" key="2">
    <source>
        <dbReference type="ARBA" id="ARBA00023163"/>
    </source>
</evidence>
<evidence type="ECO:0000313" key="5">
    <source>
        <dbReference type="Proteomes" id="UP000063429"/>
    </source>
</evidence>
<dbReference type="Proteomes" id="UP000063429">
    <property type="component" value="Chromosome"/>
</dbReference>
<dbReference type="Pfam" id="PF06719">
    <property type="entry name" value="AraC_N"/>
    <property type="match status" value="1"/>
</dbReference>
<dbReference type="PANTHER" id="PTHR43436:SF1">
    <property type="entry name" value="TRANSCRIPTIONAL REGULATORY PROTEIN"/>
    <property type="match status" value="1"/>
</dbReference>
<dbReference type="Gene3D" id="1.10.10.60">
    <property type="entry name" value="Homeodomain-like"/>
    <property type="match status" value="1"/>
</dbReference>
<keyword evidence="2" id="KW-0804">Transcription</keyword>
<name>A0ABN4I3E0_9BURK</name>
<evidence type="ECO:0000313" key="4">
    <source>
        <dbReference type="EMBL" id="AKZ65439.1"/>
    </source>
</evidence>
<dbReference type="PROSITE" id="PS01124">
    <property type="entry name" value="HTH_ARAC_FAMILY_2"/>
    <property type="match status" value="1"/>
</dbReference>
<dbReference type="SUPFAM" id="SSF46689">
    <property type="entry name" value="Homeodomain-like"/>
    <property type="match status" value="2"/>
</dbReference>
<keyword evidence="5" id="KW-1185">Reference proteome</keyword>
<keyword evidence="1" id="KW-0805">Transcription regulation</keyword>
<feature type="domain" description="HTH araC/xylS-type" evidence="3">
    <location>
        <begin position="193"/>
        <end position="291"/>
    </location>
</feature>
<organism evidence="4 5">
    <name type="scientific">Herbaspirillum hiltneri N3</name>
    <dbReference type="NCBI Taxonomy" id="1262470"/>
    <lineage>
        <taxon>Bacteria</taxon>
        <taxon>Pseudomonadati</taxon>
        <taxon>Pseudomonadota</taxon>
        <taxon>Betaproteobacteria</taxon>
        <taxon>Burkholderiales</taxon>
        <taxon>Oxalobacteraceae</taxon>
        <taxon>Herbaspirillum</taxon>
    </lineage>
</organism>
<dbReference type="SMART" id="SM00342">
    <property type="entry name" value="HTH_ARAC"/>
    <property type="match status" value="1"/>
</dbReference>
<dbReference type="Pfam" id="PF12833">
    <property type="entry name" value="HTH_18"/>
    <property type="match status" value="1"/>
</dbReference>
<dbReference type="EMBL" id="CP011409">
    <property type="protein sequence ID" value="AKZ65439.1"/>
    <property type="molecule type" value="Genomic_DNA"/>
</dbReference>
<accession>A0ABN4I3E0</accession>
<evidence type="ECO:0000259" key="3">
    <source>
        <dbReference type="PROSITE" id="PS01124"/>
    </source>
</evidence>
<reference evidence="5" key="1">
    <citation type="journal article" date="2015" name="Genome Announc.">
        <title>Complete Genome Sequence of Herbaspirillum hiltneri N3 (DSM 17495), Isolated from Surface-Sterilized Wheat Roots.</title>
        <authorList>
            <person name="Guizelini D."/>
            <person name="Saizaki P.M."/>
            <person name="Coimbra N.A."/>
            <person name="Weiss V.A."/>
            <person name="Faoro H."/>
            <person name="Sfeir M.Z."/>
            <person name="Baura V.A."/>
            <person name="Monteiro R.A."/>
            <person name="Chubatsu L.S."/>
            <person name="Souza E.M."/>
            <person name="Cruz L.M."/>
            <person name="Pedrosa F.O."/>
            <person name="Raittz R.T."/>
            <person name="Marchaukoski J.N."/>
            <person name="Steffens M.B."/>
        </authorList>
    </citation>
    <scope>NUCLEOTIDE SEQUENCE [LARGE SCALE GENOMIC DNA]</scope>
    <source>
        <strain evidence="5">N3</strain>
    </source>
</reference>
<protein>
    <submittedName>
        <fullName evidence="4">AraC family transcriptional regulator</fullName>
    </submittedName>
</protein>
<dbReference type="InterPro" id="IPR009057">
    <property type="entry name" value="Homeodomain-like_sf"/>
</dbReference>
<gene>
    <name evidence="4" type="ORF">F506_16150</name>
</gene>
<dbReference type="PANTHER" id="PTHR43436">
    <property type="entry name" value="ARAC-FAMILY TRANSCRIPTIONAL REGULATOR"/>
    <property type="match status" value="1"/>
</dbReference>
<proteinExistence type="predicted"/>
<evidence type="ECO:0000256" key="1">
    <source>
        <dbReference type="ARBA" id="ARBA00023015"/>
    </source>
</evidence>